<dbReference type="RefSeq" id="WP_245122014.1">
    <property type="nucleotide sequence ID" value="NZ_CP095061.1"/>
</dbReference>
<dbReference type="EMBL" id="CP095061">
    <property type="protein sequence ID" value="UOQ67072.1"/>
    <property type="molecule type" value="Genomic_DNA"/>
</dbReference>
<gene>
    <name evidence="3" type="ORF">MUN86_03965</name>
</gene>
<evidence type="ECO:0000256" key="1">
    <source>
        <dbReference type="ARBA" id="ARBA00007274"/>
    </source>
</evidence>
<dbReference type="Gene3D" id="2.160.10.10">
    <property type="entry name" value="Hexapeptide repeat proteins"/>
    <property type="match status" value="1"/>
</dbReference>
<accession>A0ABY4G8I5</accession>
<dbReference type="SUPFAM" id="SSF51161">
    <property type="entry name" value="Trimeric LpxA-like enzymes"/>
    <property type="match status" value="1"/>
</dbReference>
<keyword evidence="3" id="KW-0012">Acyltransferase</keyword>
<dbReference type="PANTHER" id="PTHR23416">
    <property type="entry name" value="SIALIC ACID SYNTHASE-RELATED"/>
    <property type="match status" value="1"/>
</dbReference>
<dbReference type="Proteomes" id="UP000830401">
    <property type="component" value="Chromosome"/>
</dbReference>
<proteinExistence type="inferred from homology"/>
<dbReference type="GO" id="GO:0016746">
    <property type="term" value="F:acyltransferase activity"/>
    <property type="evidence" value="ECO:0007669"/>
    <property type="project" value="UniProtKB-KW"/>
</dbReference>
<dbReference type="InterPro" id="IPR051159">
    <property type="entry name" value="Hexapeptide_acetyltransf"/>
</dbReference>
<evidence type="ECO:0000313" key="4">
    <source>
        <dbReference type="Proteomes" id="UP000830401"/>
    </source>
</evidence>
<sequence>MGFTIGKGSSIHLGCKFNTPDTFWMGENSTINQFCRIDNRGGIVIGNNVSISPYVKLMTADHDMNHPQCVGRQSEIALEDYVFIGADAMLLGGVRMKKGSVLGAKSLLTKSTEPFGIYLGMPAVLKSQRIQNLDYNASYDRLFN</sequence>
<protein>
    <submittedName>
        <fullName evidence="3">Acyltransferase</fullName>
    </submittedName>
</protein>
<dbReference type="PANTHER" id="PTHR23416:SF23">
    <property type="entry name" value="ACETYLTRANSFERASE C18B11.09C-RELATED"/>
    <property type="match status" value="1"/>
</dbReference>
<dbReference type="InterPro" id="IPR011004">
    <property type="entry name" value="Trimer_LpxA-like_sf"/>
</dbReference>
<reference evidence="3" key="1">
    <citation type="submission" date="2022-04" db="EMBL/GenBank/DDBJ databases">
        <title>Hymenobacter sp. isolated from the air.</title>
        <authorList>
            <person name="Won M."/>
            <person name="Lee C.-M."/>
            <person name="Woen H.-Y."/>
            <person name="Kwon S.-W."/>
        </authorList>
    </citation>
    <scope>NUCLEOTIDE SEQUENCE</scope>
    <source>
        <strain evidence="3">5420S-77</strain>
    </source>
</reference>
<evidence type="ECO:0000313" key="3">
    <source>
        <dbReference type="EMBL" id="UOQ67072.1"/>
    </source>
</evidence>
<keyword evidence="2" id="KW-0808">Transferase</keyword>
<evidence type="ECO:0000256" key="2">
    <source>
        <dbReference type="ARBA" id="ARBA00022679"/>
    </source>
</evidence>
<organism evidence="3 4">
    <name type="scientific">Hymenobacter volaticus</name>
    <dbReference type="NCBI Taxonomy" id="2932254"/>
    <lineage>
        <taxon>Bacteria</taxon>
        <taxon>Pseudomonadati</taxon>
        <taxon>Bacteroidota</taxon>
        <taxon>Cytophagia</taxon>
        <taxon>Cytophagales</taxon>
        <taxon>Hymenobacteraceae</taxon>
        <taxon>Hymenobacter</taxon>
    </lineage>
</organism>
<comment type="similarity">
    <text evidence="1">Belongs to the transferase hexapeptide repeat family.</text>
</comment>
<name>A0ABY4G8I5_9BACT</name>
<keyword evidence="4" id="KW-1185">Reference proteome</keyword>
<dbReference type="CDD" id="cd04647">
    <property type="entry name" value="LbH_MAT_like"/>
    <property type="match status" value="1"/>
</dbReference>